<protein>
    <recommendedName>
        <fullName evidence="2">Vacuolar protein sorting-associated protein 13 VPS13 adaptor binding domain-containing protein</fullName>
    </recommendedName>
</protein>
<feature type="non-terminal residue" evidence="3">
    <location>
        <position position="1"/>
    </location>
</feature>
<evidence type="ECO:0000259" key="2">
    <source>
        <dbReference type="Pfam" id="PF25036"/>
    </source>
</evidence>
<dbReference type="PANTHER" id="PTHR16166:SF93">
    <property type="entry name" value="INTERMEMBRANE LIPID TRANSFER PROTEIN VPS13"/>
    <property type="match status" value="1"/>
</dbReference>
<comment type="similarity">
    <text evidence="1">Belongs to the VPS13 family.</text>
</comment>
<dbReference type="Pfam" id="PF25036">
    <property type="entry name" value="VPS13_VAB"/>
    <property type="match status" value="1"/>
</dbReference>
<accession>A0A8S2TGV5</accession>
<dbReference type="GO" id="GO:0006623">
    <property type="term" value="P:protein targeting to vacuole"/>
    <property type="evidence" value="ECO:0007669"/>
    <property type="project" value="TreeGrafter"/>
</dbReference>
<dbReference type="PANTHER" id="PTHR16166">
    <property type="entry name" value="VACUOLAR PROTEIN SORTING-ASSOCIATED PROTEIN VPS13"/>
    <property type="match status" value="1"/>
</dbReference>
<dbReference type="Proteomes" id="UP000681720">
    <property type="component" value="Unassembled WGS sequence"/>
</dbReference>
<dbReference type="InterPro" id="IPR009543">
    <property type="entry name" value="VPS13_VAB"/>
</dbReference>
<name>A0A8S2TGV5_9BILA</name>
<evidence type="ECO:0000313" key="4">
    <source>
        <dbReference type="Proteomes" id="UP000681720"/>
    </source>
</evidence>
<feature type="domain" description="Vacuolar protein sorting-associated protein 13 VPS13 adaptor binding" evidence="2">
    <location>
        <begin position="14"/>
        <end position="207"/>
    </location>
</feature>
<dbReference type="EMBL" id="CAJOBJ010028711">
    <property type="protein sequence ID" value="CAF4260479.1"/>
    <property type="molecule type" value="Genomic_DNA"/>
</dbReference>
<dbReference type="GO" id="GO:0045053">
    <property type="term" value="P:protein retention in Golgi apparatus"/>
    <property type="evidence" value="ECO:0007669"/>
    <property type="project" value="TreeGrafter"/>
</dbReference>
<sequence length="540" mass="61266">MKQAKNLEQTDVVAKFSEKFSLDVIKSTGLTSCKVSNNRTYMICVDIATSSFGLTKLVTLSPAMVIVNKSTVGIEIVEVLSDQEQDQWETINPDQLIPFWPRNIKDILARIRYVDTRVTSSSFKMNQKHRTLLRMDDEEHPAIFVEVAATDFDGVKIIFEDYKIGDAPLLIVNCLAKEPVGFCQITDVRSEILPPLHYVYYTWIDPLKPRELLVSCESKSTKIDFNSKSGIFDGDGGQKIAYKIFDDGIQTVLLFVESVKIQEADGKTSPSSVAEVMDQHLKISIHDIGISIVNDITHEEMLYISLNKSKAVWTEMKKNHVKPLSNDINAHLEELYRNHTINLKINPNDKTLERKIYEIGGFREVSFRGDVATLVQSKHHRKTATRQALDGLSIDYSWSASDSALHIRINRVQIDNQLDYTIFPVMLYPIPSKGSENDHAEKPFVELSVYQSKAAQSNIMQFKYFKILIQEFAVQIDQGLIVAILGFFRTESSSTPMTINMNTDLEQIKKPLYTIIKGQIESPSSETEMLFDNIHLSPLK</sequence>
<gene>
    <name evidence="3" type="ORF">GIL414_LOCUS24100</name>
</gene>
<comment type="caution">
    <text evidence="3">The sequence shown here is derived from an EMBL/GenBank/DDBJ whole genome shotgun (WGS) entry which is preliminary data.</text>
</comment>
<dbReference type="InterPro" id="IPR026847">
    <property type="entry name" value="VPS13"/>
</dbReference>
<evidence type="ECO:0000313" key="3">
    <source>
        <dbReference type="EMBL" id="CAF4260479.1"/>
    </source>
</evidence>
<organism evidence="3 4">
    <name type="scientific">Rotaria magnacalcarata</name>
    <dbReference type="NCBI Taxonomy" id="392030"/>
    <lineage>
        <taxon>Eukaryota</taxon>
        <taxon>Metazoa</taxon>
        <taxon>Spiralia</taxon>
        <taxon>Gnathifera</taxon>
        <taxon>Rotifera</taxon>
        <taxon>Eurotatoria</taxon>
        <taxon>Bdelloidea</taxon>
        <taxon>Philodinida</taxon>
        <taxon>Philodinidae</taxon>
        <taxon>Rotaria</taxon>
    </lineage>
</organism>
<proteinExistence type="inferred from homology"/>
<dbReference type="AlphaFoldDB" id="A0A8S2TGV5"/>
<reference evidence="3" key="1">
    <citation type="submission" date="2021-02" db="EMBL/GenBank/DDBJ databases">
        <authorList>
            <person name="Nowell W R."/>
        </authorList>
    </citation>
    <scope>NUCLEOTIDE SEQUENCE</scope>
</reference>
<evidence type="ECO:0000256" key="1">
    <source>
        <dbReference type="ARBA" id="ARBA00006545"/>
    </source>
</evidence>